<evidence type="ECO:0000313" key="2">
    <source>
        <dbReference type="EMBL" id="KLO13651.1"/>
    </source>
</evidence>
<organism evidence="2 3">
    <name type="scientific">Schizopora paradoxa</name>
    <dbReference type="NCBI Taxonomy" id="27342"/>
    <lineage>
        <taxon>Eukaryota</taxon>
        <taxon>Fungi</taxon>
        <taxon>Dikarya</taxon>
        <taxon>Basidiomycota</taxon>
        <taxon>Agaricomycotina</taxon>
        <taxon>Agaricomycetes</taxon>
        <taxon>Hymenochaetales</taxon>
        <taxon>Schizoporaceae</taxon>
        <taxon>Schizopora</taxon>
    </lineage>
</organism>
<sequence length="197" mass="22217">MLQHRTQILRSISVPEEASRHHTDPHADEEHSKRINECTNCHLVTCSNAEMARLRLRIKWTWCNRAHGSVDFAGDEGTNKYQFKPPRNSSSHEVFVPCDTRAVDGVLCDLGGISGPEAEERNLSGKGEASIVLALKSRAIETSCPRFGLQHVKSKSRRDDTRSPRACTLQRFAEFVGRQRPCSFVESRRSELVFEAV</sequence>
<evidence type="ECO:0000256" key="1">
    <source>
        <dbReference type="SAM" id="MobiDB-lite"/>
    </source>
</evidence>
<dbReference type="InParanoid" id="A0A0H2S9V4"/>
<evidence type="ECO:0000313" key="3">
    <source>
        <dbReference type="Proteomes" id="UP000053477"/>
    </source>
</evidence>
<proteinExistence type="predicted"/>
<dbReference type="EMBL" id="KQ085956">
    <property type="protein sequence ID" value="KLO13651.1"/>
    <property type="molecule type" value="Genomic_DNA"/>
</dbReference>
<feature type="region of interest" description="Disordered" evidence="1">
    <location>
        <begin position="1"/>
        <end position="32"/>
    </location>
</feature>
<name>A0A0H2S9V4_9AGAM</name>
<keyword evidence="3" id="KW-1185">Reference proteome</keyword>
<protein>
    <submittedName>
        <fullName evidence="2">Uncharacterized protein</fullName>
    </submittedName>
</protein>
<reference evidence="2 3" key="1">
    <citation type="submission" date="2015-04" db="EMBL/GenBank/DDBJ databases">
        <title>Complete genome sequence of Schizopora paradoxa KUC8140, a cosmopolitan wood degrader in East Asia.</title>
        <authorList>
            <consortium name="DOE Joint Genome Institute"/>
            <person name="Min B."/>
            <person name="Park H."/>
            <person name="Jang Y."/>
            <person name="Kim J.-J."/>
            <person name="Kim K.H."/>
            <person name="Pangilinan J."/>
            <person name="Lipzen A."/>
            <person name="Riley R."/>
            <person name="Grigoriev I.V."/>
            <person name="Spatafora J.W."/>
            <person name="Choi I.-G."/>
        </authorList>
    </citation>
    <scope>NUCLEOTIDE SEQUENCE [LARGE SCALE GENOMIC DNA]</scope>
    <source>
        <strain evidence="2 3">KUC8140</strain>
    </source>
</reference>
<feature type="compositionally biased region" description="Basic and acidic residues" evidence="1">
    <location>
        <begin position="17"/>
        <end position="32"/>
    </location>
</feature>
<dbReference type="Proteomes" id="UP000053477">
    <property type="component" value="Unassembled WGS sequence"/>
</dbReference>
<gene>
    <name evidence="2" type="ORF">SCHPADRAFT_889863</name>
</gene>
<dbReference type="AlphaFoldDB" id="A0A0H2S9V4"/>
<feature type="compositionally biased region" description="Polar residues" evidence="1">
    <location>
        <begin position="1"/>
        <end position="10"/>
    </location>
</feature>
<accession>A0A0H2S9V4</accession>